<gene>
    <name evidence="2" type="ORF">OIU84_021011</name>
</gene>
<keyword evidence="1" id="KW-0472">Membrane</keyword>
<protein>
    <submittedName>
        <fullName evidence="2">Uncharacterized protein</fullName>
    </submittedName>
</protein>
<reference evidence="2 3" key="1">
    <citation type="journal article" date="2023" name="Int. J. Mol. Sci.">
        <title>De Novo Assembly and Annotation of 11 Diverse Shrub Willow (Salix) Genomes Reveals Novel Gene Organization in Sex-Linked Regions.</title>
        <authorList>
            <person name="Hyden B."/>
            <person name="Feng K."/>
            <person name="Yates T.B."/>
            <person name="Jawdy S."/>
            <person name="Cereghino C."/>
            <person name="Smart L.B."/>
            <person name="Muchero W."/>
        </authorList>
    </citation>
    <scope>NUCLEOTIDE SEQUENCE [LARGE SCALE GENOMIC DNA]</scope>
    <source>
        <tissue evidence="2">Shoot tip</tissue>
    </source>
</reference>
<sequence>MLIWAGFSWILGPGLTHTRTDAHHLKTHQFIGGLCFLLLSVSLCPAAAAAADQGNFQ</sequence>
<dbReference type="Proteomes" id="UP001162972">
    <property type="component" value="Chromosome 8"/>
</dbReference>
<keyword evidence="1" id="KW-1133">Transmembrane helix</keyword>
<keyword evidence="1" id="KW-0812">Transmembrane</keyword>
<organism evidence="2 3">
    <name type="scientific">Salix udensis</name>
    <dbReference type="NCBI Taxonomy" id="889485"/>
    <lineage>
        <taxon>Eukaryota</taxon>
        <taxon>Viridiplantae</taxon>
        <taxon>Streptophyta</taxon>
        <taxon>Embryophyta</taxon>
        <taxon>Tracheophyta</taxon>
        <taxon>Spermatophyta</taxon>
        <taxon>Magnoliopsida</taxon>
        <taxon>eudicotyledons</taxon>
        <taxon>Gunneridae</taxon>
        <taxon>Pentapetalae</taxon>
        <taxon>rosids</taxon>
        <taxon>fabids</taxon>
        <taxon>Malpighiales</taxon>
        <taxon>Salicaceae</taxon>
        <taxon>Saliceae</taxon>
        <taxon>Salix</taxon>
    </lineage>
</organism>
<proteinExistence type="predicted"/>
<evidence type="ECO:0000313" key="3">
    <source>
        <dbReference type="Proteomes" id="UP001162972"/>
    </source>
</evidence>
<evidence type="ECO:0000313" key="2">
    <source>
        <dbReference type="EMBL" id="KAJ6429514.1"/>
    </source>
</evidence>
<accession>A0AAD6KVR2</accession>
<keyword evidence="3" id="KW-1185">Reference proteome</keyword>
<evidence type="ECO:0000256" key="1">
    <source>
        <dbReference type="SAM" id="Phobius"/>
    </source>
</evidence>
<comment type="caution">
    <text evidence="2">The sequence shown here is derived from an EMBL/GenBank/DDBJ whole genome shotgun (WGS) entry which is preliminary data.</text>
</comment>
<dbReference type="AlphaFoldDB" id="A0AAD6KVR2"/>
<dbReference type="EMBL" id="JAPFFJ010000004">
    <property type="protein sequence ID" value="KAJ6429514.1"/>
    <property type="molecule type" value="Genomic_DNA"/>
</dbReference>
<name>A0AAD6KVR2_9ROSI</name>
<feature type="transmembrane region" description="Helical" evidence="1">
    <location>
        <begin position="28"/>
        <end position="51"/>
    </location>
</feature>